<gene>
    <name evidence="1" type="ORF">GGR06_001494</name>
</gene>
<dbReference type="RefSeq" id="WP_044163391.1">
    <property type="nucleotide sequence ID" value="NZ_JACIER010000005.1"/>
</dbReference>
<reference evidence="1" key="1">
    <citation type="submission" date="2020-08" db="EMBL/GenBank/DDBJ databases">
        <title>Genomic Encyclopedia of Type Strains, Phase IV (KMG-IV): sequencing the most valuable type-strain genomes for metagenomic binning, comparative biology and taxonomic classification.</title>
        <authorList>
            <person name="Goeker M."/>
        </authorList>
    </citation>
    <scope>NUCLEOTIDE SEQUENCE [LARGE SCALE GENOMIC DNA]</scope>
    <source>
        <strain evidence="1">DSM 105720</strain>
    </source>
</reference>
<protein>
    <recommendedName>
        <fullName evidence="3">N-acetyltransferase domain-containing protein</fullName>
    </recommendedName>
</protein>
<keyword evidence="2" id="KW-1185">Reference proteome</keyword>
<dbReference type="AlphaFoldDB" id="A0A840D001"/>
<accession>A0A840D001</accession>
<organism evidence="1 2">
    <name type="scientific">Bacteroides reticulotermitis</name>
    <dbReference type="NCBI Taxonomy" id="1133319"/>
    <lineage>
        <taxon>Bacteria</taxon>
        <taxon>Pseudomonadati</taxon>
        <taxon>Bacteroidota</taxon>
        <taxon>Bacteroidia</taxon>
        <taxon>Bacteroidales</taxon>
        <taxon>Bacteroidaceae</taxon>
        <taxon>Bacteroides</taxon>
    </lineage>
</organism>
<evidence type="ECO:0008006" key="3">
    <source>
        <dbReference type="Google" id="ProtNLM"/>
    </source>
</evidence>
<sequence>MIQTVRLQGEDKKLYELVAPLVMDPKVLHANNNYPFKTGENFVWFIAVEENKVVGFIPVEQRGNQAIVNNYYIGSKRGEVLPTLLQAIISYYENAEEWILSSVTLIEDRDEFIQQGFTIDREWTRYLKMSR</sequence>
<evidence type="ECO:0000313" key="2">
    <source>
        <dbReference type="Proteomes" id="UP000560658"/>
    </source>
</evidence>
<dbReference type="EMBL" id="JACIER010000005">
    <property type="protein sequence ID" value="MBB4043708.1"/>
    <property type="molecule type" value="Genomic_DNA"/>
</dbReference>
<comment type="caution">
    <text evidence="1">The sequence shown here is derived from an EMBL/GenBank/DDBJ whole genome shotgun (WGS) entry which is preliminary data.</text>
</comment>
<proteinExistence type="predicted"/>
<evidence type="ECO:0000313" key="1">
    <source>
        <dbReference type="EMBL" id="MBB4043708.1"/>
    </source>
</evidence>
<dbReference type="Proteomes" id="UP000560658">
    <property type="component" value="Unassembled WGS sequence"/>
</dbReference>
<name>A0A840D001_9BACE</name>